<accession>A0A6V7VHB4</accession>
<dbReference type="AlphaFoldDB" id="A0A6V7VHB4"/>
<organism evidence="2 3">
    <name type="scientific">Meloidogyne enterolobii</name>
    <name type="common">Root-knot nematode worm</name>
    <name type="synonym">Meloidogyne mayaguensis</name>
    <dbReference type="NCBI Taxonomy" id="390850"/>
    <lineage>
        <taxon>Eukaryota</taxon>
        <taxon>Metazoa</taxon>
        <taxon>Ecdysozoa</taxon>
        <taxon>Nematoda</taxon>
        <taxon>Chromadorea</taxon>
        <taxon>Rhabditida</taxon>
        <taxon>Tylenchina</taxon>
        <taxon>Tylenchomorpha</taxon>
        <taxon>Tylenchoidea</taxon>
        <taxon>Meloidogynidae</taxon>
        <taxon>Meloidogyninae</taxon>
        <taxon>Meloidogyne</taxon>
    </lineage>
</organism>
<feature type="transmembrane region" description="Helical" evidence="1">
    <location>
        <begin position="35"/>
        <end position="58"/>
    </location>
</feature>
<proteinExistence type="predicted"/>
<reference evidence="2 3" key="1">
    <citation type="submission" date="2020-08" db="EMBL/GenBank/DDBJ databases">
        <authorList>
            <person name="Koutsovoulos G."/>
            <person name="Danchin GJ E."/>
        </authorList>
    </citation>
    <scope>NUCLEOTIDE SEQUENCE [LARGE SCALE GENOMIC DNA]</scope>
</reference>
<comment type="caution">
    <text evidence="2">The sequence shown here is derived from an EMBL/GenBank/DDBJ whole genome shotgun (WGS) entry which is preliminary data.</text>
</comment>
<dbReference type="Proteomes" id="UP000580250">
    <property type="component" value="Unassembled WGS sequence"/>
</dbReference>
<sequence>MEHCCDRLPTEIYCDAVVNSFVHIHNLSLPPTDMLPLSTIGTIISIICTSIMGFRSGIEVYEWFRRRGAETSNSRTRGGGGGD</sequence>
<keyword evidence="1" id="KW-0812">Transmembrane</keyword>
<dbReference type="EMBL" id="CAJEWN010000232">
    <property type="protein sequence ID" value="CAD2174292.1"/>
    <property type="molecule type" value="Genomic_DNA"/>
</dbReference>
<protein>
    <submittedName>
        <fullName evidence="2">Uncharacterized protein</fullName>
    </submittedName>
</protein>
<evidence type="ECO:0000313" key="3">
    <source>
        <dbReference type="Proteomes" id="UP000580250"/>
    </source>
</evidence>
<gene>
    <name evidence="2" type="ORF">MENT_LOCUS25942</name>
</gene>
<name>A0A6V7VHB4_MELEN</name>
<evidence type="ECO:0000256" key="1">
    <source>
        <dbReference type="SAM" id="Phobius"/>
    </source>
</evidence>
<keyword evidence="1" id="KW-0472">Membrane</keyword>
<evidence type="ECO:0000313" key="2">
    <source>
        <dbReference type="EMBL" id="CAD2174292.1"/>
    </source>
</evidence>
<keyword evidence="1" id="KW-1133">Transmembrane helix</keyword>